<feature type="domain" description="MOSC" evidence="1">
    <location>
        <begin position="87"/>
        <end position="257"/>
    </location>
</feature>
<dbReference type="GO" id="GO:0003824">
    <property type="term" value="F:catalytic activity"/>
    <property type="evidence" value="ECO:0007669"/>
    <property type="project" value="InterPro"/>
</dbReference>
<reference evidence="2 3" key="1">
    <citation type="journal article" date="2008" name="Proc. Natl. Acad. Sci. U.S.A.">
        <title>Niche adaptation and genome expansion in the chlorophyll d-producing cyanobacterium Acaryochloris marina.</title>
        <authorList>
            <person name="Swingley W.D."/>
            <person name="Chen M."/>
            <person name="Cheung P.C."/>
            <person name="Conrad A.L."/>
            <person name="Dejesa L.C."/>
            <person name="Hao J."/>
            <person name="Honchak B.M."/>
            <person name="Karbach L.E."/>
            <person name="Kurdoglu A."/>
            <person name="Lahiri S."/>
            <person name="Mastrian S.D."/>
            <person name="Miyashita H."/>
            <person name="Page L."/>
            <person name="Ramakrishna P."/>
            <person name="Satoh S."/>
            <person name="Sattley W.M."/>
            <person name="Shimada Y."/>
            <person name="Taylor H.L."/>
            <person name="Tomo T."/>
            <person name="Tsuchiya T."/>
            <person name="Wang Z.T."/>
            <person name="Raymond J."/>
            <person name="Mimuro M."/>
            <person name="Blankenship R.E."/>
            <person name="Touchman J.W."/>
        </authorList>
    </citation>
    <scope>NUCLEOTIDE SEQUENCE [LARGE SCALE GENOMIC DNA]</scope>
    <source>
        <strain evidence="3">MBIC 11017</strain>
    </source>
</reference>
<dbReference type="RefSeq" id="WP_012163347.1">
    <property type="nucleotide sequence ID" value="NC_009925.1"/>
</dbReference>
<dbReference type="InterPro" id="IPR005303">
    <property type="entry name" value="MOCOS_middle"/>
</dbReference>
<dbReference type="EMBL" id="CP000828">
    <property type="protein sequence ID" value="ABW27911.1"/>
    <property type="molecule type" value="Genomic_DNA"/>
</dbReference>
<evidence type="ECO:0000259" key="1">
    <source>
        <dbReference type="PROSITE" id="PS51340"/>
    </source>
</evidence>
<dbReference type="AlphaFoldDB" id="B0CBC6"/>
<dbReference type="KEGG" id="amr:AM1_2912"/>
<evidence type="ECO:0000313" key="2">
    <source>
        <dbReference type="EMBL" id="ABW27911.1"/>
    </source>
</evidence>
<dbReference type="Proteomes" id="UP000000268">
    <property type="component" value="Chromosome"/>
</dbReference>
<dbReference type="OrthoDB" id="581532at2"/>
<dbReference type="InterPro" id="IPR005302">
    <property type="entry name" value="MoCF_Sase_C"/>
</dbReference>
<sequence length="262" mass="29530">MPHLARIDLYPFKSLDGVTVRSANILASGALEHDREYACFDRQGKVVNGKRFAQIHQLRSQFSNDYQTLTLQAPNTNPQTFHIDQERGALEAWLSEFFQLDIQVQQNSALGFPDDTDSPGPTLISTATLEAVADWYDDLTVTELRRRLRTNLEIGGVPAFWEDQLFADADHLVQFQIGSVVLEGVNPCQRCIVPTRDSQSGVATPKFQKTFLQNRKQTLPDWVNPARFNHFYRLAVNTRTPQGQDSVLTQGDEVILQGLVEA</sequence>
<name>B0CBC6_ACAM1</name>
<dbReference type="Pfam" id="PF03473">
    <property type="entry name" value="MOSC"/>
    <property type="match status" value="1"/>
</dbReference>
<dbReference type="HOGENOM" id="CLU_1080164_0_0_3"/>
<accession>B0CBC6</accession>
<dbReference type="SUPFAM" id="SSF50800">
    <property type="entry name" value="PK beta-barrel domain-like"/>
    <property type="match status" value="1"/>
</dbReference>
<gene>
    <name evidence="2" type="ordered locus">AM1_2912</name>
</gene>
<dbReference type="Pfam" id="PF03476">
    <property type="entry name" value="MOSC_N"/>
    <property type="match status" value="1"/>
</dbReference>
<evidence type="ECO:0000313" key="3">
    <source>
        <dbReference type="Proteomes" id="UP000000268"/>
    </source>
</evidence>
<dbReference type="GO" id="GO:0030170">
    <property type="term" value="F:pyridoxal phosphate binding"/>
    <property type="evidence" value="ECO:0007669"/>
    <property type="project" value="InterPro"/>
</dbReference>
<dbReference type="SUPFAM" id="SSF141673">
    <property type="entry name" value="MOSC N-terminal domain-like"/>
    <property type="match status" value="1"/>
</dbReference>
<organism evidence="2 3">
    <name type="scientific">Acaryochloris marina (strain MBIC 11017)</name>
    <dbReference type="NCBI Taxonomy" id="329726"/>
    <lineage>
        <taxon>Bacteria</taxon>
        <taxon>Bacillati</taxon>
        <taxon>Cyanobacteriota</taxon>
        <taxon>Cyanophyceae</taxon>
        <taxon>Acaryochloridales</taxon>
        <taxon>Acaryochloridaceae</taxon>
        <taxon>Acaryochloris</taxon>
    </lineage>
</organism>
<proteinExistence type="predicted"/>
<dbReference type="PROSITE" id="PS51340">
    <property type="entry name" value="MOSC"/>
    <property type="match status" value="1"/>
</dbReference>
<keyword evidence="3" id="KW-1185">Reference proteome</keyword>
<dbReference type="InterPro" id="IPR011037">
    <property type="entry name" value="Pyrv_Knase-like_insert_dom_sf"/>
</dbReference>
<dbReference type="STRING" id="329726.AM1_2912"/>
<protein>
    <submittedName>
        <fullName evidence="2">MOSC domain containing protein</fullName>
    </submittedName>
</protein>
<dbReference type="eggNOG" id="COG3217">
    <property type="taxonomic scope" value="Bacteria"/>
</dbReference>
<dbReference type="GO" id="GO:0030151">
    <property type="term" value="F:molybdenum ion binding"/>
    <property type="evidence" value="ECO:0007669"/>
    <property type="project" value="InterPro"/>
</dbReference>